<evidence type="ECO:0000313" key="2">
    <source>
        <dbReference type="EMBL" id="GJS96944.1"/>
    </source>
</evidence>
<evidence type="ECO:0000256" key="1">
    <source>
        <dbReference type="SAM" id="MobiDB-lite"/>
    </source>
</evidence>
<reference evidence="2" key="1">
    <citation type="journal article" date="2022" name="Int. J. Mol. Sci.">
        <title>Draft Genome of Tanacetum Coccineum: Genomic Comparison of Closely Related Tanacetum-Family Plants.</title>
        <authorList>
            <person name="Yamashiro T."/>
            <person name="Shiraishi A."/>
            <person name="Nakayama K."/>
            <person name="Satake H."/>
        </authorList>
    </citation>
    <scope>NUCLEOTIDE SEQUENCE</scope>
</reference>
<proteinExistence type="predicted"/>
<dbReference type="EMBL" id="BQNB010011924">
    <property type="protein sequence ID" value="GJS96944.1"/>
    <property type="molecule type" value="Genomic_DNA"/>
</dbReference>
<keyword evidence="3" id="KW-1185">Reference proteome</keyword>
<comment type="caution">
    <text evidence="2">The sequence shown here is derived from an EMBL/GenBank/DDBJ whole genome shotgun (WGS) entry which is preliminary data.</text>
</comment>
<reference evidence="2" key="2">
    <citation type="submission" date="2022-01" db="EMBL/GenBank/DDBJ databases">
        <authorList>
            <person name="Yamashiro T."/>
            <person name="Shiraishi A."/>
            <person name="Satake H."/>
            <person name="Nakayama K."/>
        </authorList>
    </citation>
    <scope>NUCLEOTIDE SEQUENCE</scope>
</reference>
<dbReference type="Proteomes" id="UP001151760">
    <property type="component" value="Unassembled WGS sequence"/>
</dbReference>
<name>A0ABQ5A2X8_9ASTR</name>
<evidence type="ECO:0000313" key="3">
    <source>
        <dbReference type="Proteomes" id="UP001151760"/>
    </source>
</evidence>
<protein>
    <submittedName>
        <fullName evidence="2">Uncharacterized protein</fullName>
    </submittedName>
</protein>
<feature type="region of interest" description="Disordered" evidence="1">
    <location>
        <begin position="306"/>
        <end position="329"/>
    </location>
</feature>
<feature type="compositionally biased region" description="Basic and acidic residues" evidence="1">
    <location>
        <begin position="134"/>
        <end position="162"/>
    </location>
</feature>
<organism evidence="2 3">
    <name type="scientific">Tanacetum coccineum</name>
    <dbReference type="NCBI Taxonomy" id="301880"/>
    <lineage>
        <taxon>Eukaryota</taxon>
        <taxon>Viridiplantae</taxon>
        <taxon>Streptophyta</taxon>
        <taxon>Embryophyta</taxon>
        <taxon>Tracheophyta</taxon>
        <taxon>Spermatophyta</taxon>
        <taxon>Magnoliopsida</taxon>
        <taxon>eudicotyledons</taxon>
        <taxon>Gunneridae</taxon>
        <taxon>Pentapetalae</taxon>
        <taxon>asterids</taxon>
        <taxon>campanulids</taxon>
        <taxon>Asterales</taxon>
        <taxon>Asteraceae</taxon>
        <taxon>Asteroideae</taxon>
        <taxon>Anthemideae</taxon>
        <taxon>Anthemidinae</taxon>
        <taxon>Tanacetum</taxon>
    </lineage>
</organism>
<feature type="compositionally biased region" description="Polar residues" evidence="1">
    <location>
        <begin position="320"/>
        <end position="329"/>
    </location>
</feature>
<feature type="region of interest" description="Disordered" evidence="1">
    <location>
        <begin position="771"/>
        <end position="813"/>
    </location>
</feature>
<sequence>MRMEQYLQCIDCTQWEIVENGNAPIVTKTVNGNETIIPPISVVEKAQRRVELKARSTLLMALPNEHQLKNKPEIETLSLDDLFNNLKAYESEGVNTASTQGAADSSTTVENIDLRWNIALLDYKGKKIPEEGRKLDMANKERIGAPRNQDSRNREPTKRTVPVEKTTSNDLVSQCDGFGYDWSDQTEEGPTNFSLMAYSSNKFTSSTNSGYNVVPPPYNGNFMPLKSDLVYPSLDDFIDESVSESVVEKPTVETNEPETARKENGAPIIKDWVSDSDEENVPNVKTVEVFNKPSFAKINFVKSTDKVKSPRKTPVDENRQNTPSLRGNKRNWNQQMSQKLGSDFEMFNKACHVCGSFDHLKNDCNNWYNNGRFVKPVWTNIQRVNKQNFSKLTHPSPKRNMVPRTVLTRSGPISVNVVRPVNNVLSRTAVNKAGSMKNVINNAYSTARRPFNKITAANNSNFTKKVNIVEGIRVNTARPKAVLSVVKGNKGNVVKASACWVWRSKYKVLDHVSRNNGASMSFKIFDYIDAQGRSKHMTGNRSYLIDYEEIDRGFVAFGGNSKEGLYPDDQDHTDQNVADLLTKAFDVSIFQYLIAINVARHTLTVAWLRFLEKTTESKGFEEIVDFLNANPIKYALTINPTIYYSCIKQFWDTVKAKTIKDEVQLQALVDKKNVIITESTIRRDLQLEDANGVDCLPNAAIFEQLTLMGFVQVYVNLQVGGLSDHKRIYVTPSHTKKIFWNMKREGKGFPGRVTPLFQSMMVQAHEEMGEGFINTNDPHHTHHHSTSSSQPYEEAKSKMQPQRKKKYTLRDPQPSGFLDNKVLDLENGQGLLMSVKIASLIEECQEAIVGGISSRTPGSKVKEVGSARRGYIDVENSGEG</sequence>
<feature type="region of interest" description="Disordered" evidence="1">
    <location>
        <begin position="134"/>
        <end position="165"/>
    </location>
</feature>
<feature type="compositionally biased region" description="Basic and acidic residues" evidence="1">
    <location>
        <begin position="306"/>
        <end position="319"/>
    </location>
</feature>
<accession>A0ABQ5A2X8</accession>
<gene>
    <name evidence="2" type="ORF">Tco_0803912</name>
</gene>